<evidence type="ECO:0000256" key="1">
    <source>
        <dbReference type="SAM" id="MobiDB-lite"/>
    </source>
</evidence>
<dbReference type="InParanoid" id="A0A078A8K1"/>
<accession>A0A078A8K1</accession>
<reference evidence="4 5" key="1">
    <citation type="submission" date="2014-06" db="EMBL/GenBank/DDBJ databases">
        <authorList>
            <person name="Swart Estienne"/>
        </authorList>
    </citation>
    <scope>NUCLEOTIDE SEQUENCE [LARGE SCALE GENOMIC DNA]</scope>
    <source>
        <strain evidence="4 5">130c</strain>
    </source>
</reference>
<dbReference type="AlphaFoldDB" id="A0A078A8K1"/>
<evidence type="ECO:0000313" key="4">
    <source>
        <dbReference type="EMBL" id="CDW78549.1"/>
    </source>
</evidence>
<feature type="compositionally biased region" description="Basic and acidic residues" evidence="1">
    <location>
        <begin position="51"/>
        <end position="68"/>
    </location>
</feature>
<evidence type="ECO:0000256" key="3">
    <source>
        <dbReference type="SAM" id="SignalP"/>
    </source>
</evidence>
<protein>
    <submittedName>
        <fullName evidence="4">Uncharacterized protein</fullName>
    </submittedName>
</protein>
<name>A0A078A8K1_STYLE</name>
<keyword evidence="5" id="KW-1185">Reference proteome</keyword>
<feature type="region of interest" description="Disordered" evidence="1">
    <location>
        <begin position="51"/>
        <end position="75"/>
    </location>
</feature>
<keyword evidence="2" id="KW-1133">Transmembrane helix</keyword>
<proteinExistence type="predicted"/>
<dbReference type="Proteomes" id="UP000039865">
    <property type="component" value="Unassembled WGS sequence"/>
</dbReference>
<feature type="transmembrane region" description="Helical" evidence="2">
    <location>
        <begin position="174"/>
        <end position="192"/>
    </location>
</feature>
<feature type="signal peptide" evidence="3">
    <location>
        <begin position="1"/>
        <end position="22"/>
    </location>
</feature>
<keyword evidence="2" id="KW-0472">Membrane</keyword>
<feature type="chain" id="PRO_5001729256" evidence="3">
    <location>
        <begin position="23"/>
        <end position="213"/>
    </location>
</feature>
<sequence>MVKLLPLILTLLSAFMINQTLGLDKGKFNKMESFKKQFQFDLEEDDTIVKDSQDSGVKKSDNKNKASDDNTVDFSGNHGGSNTVKTFKPYSCSIFDKCRTCSFKELQLMPECQDTGYRLIKRCIKRDQQTGEIQEDKYVNEGCELYSGSIQEYNSDQEASGGQYAEPGSEAYSVFKFMFLMIAFGVGVTTYLNRRKDRILHEIYSKISIVNRN</sequence>
<keyword evidence="2" id="KW-0812">Transmembrane</keyword>
<gene>
    <name evidence="4" type="primary">Contig13825.g14749</name>
    <name evidence="4" type="ORF">STYLEM_7529</name>
</gene>
<organism evidence="4 5">
    <name type="scientific">Stylonychia lemnae</name>
    <name type="common">Ciliate</name>
    <dbReference type="NCBI Taxonomy" id="5949"/>
    <lineage>
        <taxon>Eukaryota</taxon>
        <taxon>Sar</taxon>
        <taxon>Alveolata</taxon>
        <taxon>Ciliophora</taxon>
        <taxon>Intramacronucleata</taxon>
        <taxon>Spirotrichea</taxon>
        <taxon>Stichotrichia</taxon>
        <taxon>Sporadotrichida</taxon>
        <taxon>Oxytrichidae</taxon>
        <taxon>Stylonychinae</taxon>
        <taxon>Stylonychia</taxon>
    </lineage>
</organism>
<evidence type="ECO:0000256" key="2">
    <source>
        <dbReference type="SAM" id="Phobius"/>
    </source>
</evidence>
<dbReference type="EMBL" id="CCKQ01007194">
    <property type="protein sequence ID" value="CDW78549.1"/>
    <property type="molecule type" value="Genomic_DNA"/>
</dbReference>
<keyword evidence="3" id="KW-0732">Signal</keyword>
<evidence type="ECO:0000313" key="5">
    <source>
        <dbReference type="Proteomes" id="UP000039865"/>
    </source>
</evidence>